<feature type="transmembrane region" description="Helical" evidence="10">
    <location>
        <begin position="81"/>
        <end position="102"/>
    </location>
</feature>
<evidence type="ECO:0000256" key="3">
    <source>
        <dbReference type="ARBA" id="ARBA00022449"/>
    </source>
</evidence>
<feature type="transmembrane region" description="Helical" evidence="10">
    <location>
        <begin position="156"/>
        <end position="177"/>
    </location>
</feature>
<evidence type="ECO:0000313" key="12">
    <source>
        <dbReference type="Proteomes" id="UP001172083"/>
    </source>
</evidence>
<comment type="caution">
    <text evidence="11">The sequence shown here is derived from an EMBL/GenBank/DDBJ whole genome shotgun (WGS) entry which is preliminary data.</text>
</comment>
<evidence type="ECO:0000256" key="8">
    <source>
        <dbReference type="ARBA" id="ARBA00023136"/>
    </source>
</evidence>
<keyword evidence="6 10" id="KW-1133">Transmembrane helix</keyword>
<accession>A0ABT8LLG4</accession>
<feature type="transmembrane region" description="Helical" evidence="10">
    <location>
        <begin position="440"/>
        <end position="460"/>
    </location>
</feature>
<dbReference type="PANTHER" id="PTHR43298">
    <property type="entry name" value="MULTIDRUG RESISTANCE PROTEIN NORM-RELATED"/>
    <property type="match status" value="1"/>
</dbReference>
<organism evidence="11 12">
    <name type="scientific">Agaribacillus aureus</name>
    <dbReference type="NCBI Taxonomy" id="3051825"/>
    <lineage>
        <taxon>Bacteria</taxon>
        <taxon>Pseudomonadati</taxon>
        <taxon>Bacteroidota</taxon>
        <taxon>Cytophagia</taxon>
        <taxon>Cytophagales</taxon>
        <taxon>Splendidivirgaceae</taxon>
        <taxon>Agaribacillus</taxon>
    </lineage>
</organism>
<evidence type="ECO:0000256" key="7">
    <source>
        <dbReference type="ARBA" id="ARBA00023065"/>
    </source>
</evidence>
<dbReference type="PIRSF" id="PIRSF006603">
    <property type="entry name" value="DinF"/>
    <property type="match status" value="1"/>
</dbReference>
<feature type="transmembrane region" description="Helical" evidence="10">
    <location>
        <begin position="36"/>
        <end position="61"/>
    </location>
</feature>
<feature type="transmembrane region" description="Helical" evidence="10">
    <location>
        <begin position="343"/>
        <end position="361"/>
    </location>
</feature>
<dbReference type="EMBL" id="JAUJEB010000014">
    <property type="protein sequence ID" value="MDN5217158.1"/>
    <property type="molecule type" value="Genomic_DNA"/>
</dbReference>
<dbReference type="Pfam" id="PF01554">
    <property type="entry name" value="MatE"/>
    <property type="match status" value="2"/>
</dbReference>
<keyword evidence="3" id="KW-0050">Antiport</keyword>
<dbReference type="Proteomes" id="UP001172083">
    <property type="component" value="Unassembled WGS sequence"/>
</dbReference>
<evidence type="ECO:0000256" key="10">
    <source>
        <dbReference type="SAM" id="Phobius"/>
    </source>
</evidence>
<evidence type="ECO:0000256" key="9">
    <source>
        <dbReference type="ARBA" id="ARBA00031636"/>
    </source>
</evidence>
<comment type="subcellular location">
    <subcellularLocation>
        <location evidence="1">Cell membrane</location>
        <topology evidence="1">Multi-pass membrane protein</topology>
    </subcellularLocation>
</comment>
<dbReference type="NCBIfam" id="TIGR00797">
    <property type="entry name" value="matE"/>
    <property type="match status" value="1"/>
</dbReference>
<keyword evidence="5 10" id="KW-0812">Transmembrane</keyword>
<keyword evidence="4" id="KW-1003">Cell membrane</keyword>
<protein>
    <recommendedName>
        <fullName evidence="9">Multidrug-efflux transporter</fullName>
    </recommendedName>
</protein>
<name>A0ABT8LLG4_9BACT</name>
<evidence type="ECO:0000256" key="5">
    <source>
        <dbReference type="ARBA" id="ARBA00022692"/>
    </source>
</evidence>
<dbReference type="PANTHER" id="PTHR43298:SF2">
    <property type="entry name" value="FMN_FAD EXPORTER YEEO-RELATED"/>
    <property type="match status" value="1"/>
</dbReference>
<evidence type="ECO:0000256" key="1">
    <source>
        <dbReference type="ARBA" id="ARBA00004651"/>
    </source>
</evidence>
<gene>
    <name evidence="11" type="ORF">QQ020_34115</name>
</gene>
<feature type="transmembrane region" description="Helical" evidence="10">
    <location>
        <begin position="189"/>
        <end position="213"/>
    </location>
</feature>
<dbReference type="CDD" id="cd13139">
    <property type="entry name" value="MATE_like_14"/>
    <property type="match status" value="1"/>
</dbReference>
<feature type="transmembrane region" description="Helical" evidence="10">
    <location>
        <begin position="300"/>
        <end position="323"/>
    </location>
</feature>
<evidence type="ECO:0000256" key="2">
    <source>
        <dbReference type="ARBA" id="ARBA00022448"/>
    </source>
</evidence>
<dbReference type="InterPro" id="IPR002528">
    <property type="entry name" value="MATE_fam"/>
</dbReference>
<feature type="transmembrane region" description="Helical" evidence="10">
    <location>
        <begin position="114"/>
        <end position="136"/>
    </location>
</feature>
<dbReference type="InterPro" id="IPR048279">
    <property type="entry name" value="MdtK-like"/>
</dbReference>
<proteinExistence type="predicted"/>
<evidence type="ECO:0000313" key="11">
    <source>
        <dbReference type="EMBL" id="MDN5217158.1"/>
    </source>
</evidence>
<evidence type="ECO:0000256" key="4">
    <source>
        <dbReference type="ARBA" id="ARBA00022475"/>
    </source>
</evidence>
<keyword evidence="8 10" id="KW-0472">Membrane</keyword>
<keyword evidence="7" id="KW-0406">Ion transport</keyword>
<dbReference type="InterPro" id="IPR050222">
    <property type="entry name" value="MATE_MdtK"/>
</dbReference>
<feature type="transmembrane region" description="Helical" evidence="10">
    <location>
        <begin position="261"/>
        <end position="288"/>
    </location>
</feature>
<reference evidence="11" key="1">
    <citation type="submission" date="2023-06" db="EMBL/GenBank/DDBJ databases">
        <title>Genomic of Agaribacillus aureum.</title>
        <authorList>
            <person name="Wang G."/>
        </authorList>
    </citation>
    <scope>NUCLEOTIDE SEQUENCE</scope>
    <source>
        <strain evidence="11">BMA12</strain>
    </source>
</reference>
<keyword evidence="12" id="KW-1185">Reference proteome</keyword>
<dbReference type="RefSeq" id="WP_346762495.1">
    <property type="nucleotide sequence ID" value="NZ_JAUJEB010000014.1"/>
</dbReference>
<sequence length="470" mass="50884">MHFNSIIIFLTKFFKNFLIAVQGKEKNFTAGSINKAIFMLSIPMILEMIMESLFAVVDVFFVSKVSVNAVATVGLTESVIMLIYAIAIGLSMATTAMVARRVGEKNVKAASDAAFHAVFLASAIAIFFGGLGAFLAEDILRLMGGSEELIKEGSGYTKILLGGNITIMLLFLINGVYRGAGDASLAMRSLWLANGLNLVLDPIFIFGLGPIPAFGVEGAAIATTIGRGAGVLYQLYSLLGKKSIIDLTGINYVIKPSLLKNIFNISLGGMGQFLIGTASWIFLVRIIAVFGNEALAGYTISFRIIMFTILPSWGLANAAATLVGQNLGAKQAARAESSVWKCAFYNMIFLALLSVVLIYWAEDFVKIFSSIPEVVRYGKASLTYICIGYVFFAYGMVINQAFNGAGDTRTPTVINFFCYWLLQLPMAYLLAVMLDMGPDGVFITIAFSVSLLAVISIFIFKKGRWKEVAI</sequence>
<feature type="transmembrane region" description="Helical" evidence="10">
    <location>
        <begin position="381"/>
        <end position="402"/>
    </location>
</feature>
<feature type="transmembrane region" description="Helical" evidence="10">
    <location>
        <begin position="219"/>
        <end position="240"/>
    </location>
</feature>
<feature type="transmembrane region" description="Helical" evidence="10">
    <location>
        <begin position="414"/>
        <end position="434"/>
    </location>
</feature>
<evidence type="ECO:0000256" key="6">
    <source>
        <dbReference type="ARBA" id="ARBA00022989"/>
    </source>
</evidence>
<keyword evidence="2" id="KW-0813">Transport</keyword>